<dbReference type="Proteomes" id="UP000482800">
    <property type="component" value="Unassembled WGS sequence"/>
</dbReference>
<proteinExistence type="predicted"/>
<dbReference type="EMBL" id="BLPF01000001">
    <property type="protein sequence ID" value="GFJ78141.1"/>
    <property type="molecule type" value="Genomic_DNA"/>
</dbReference>
<feature type="region of interest" description="Disordered" evidence="1">
    <location>
        <begin position="1"/>
        <end position="58"/>
    </location>
</feature>
<reference evidence="2 3" key="2">
    <citation type="submission" date="2020-03" db="EMBL/GenBank/DDBJ databases">
        <authorList>
            <person name="Ichikawa N."/>
            <person name="Kimura A."/>
            <person name="Kitahashi Y."/>
            <person name="Uohara A."/>
        </authorList>
    </citation>
    <scope>NUCLEOTIDE SEQUENCE [LARGE SCALE GENOMIC DNA]</scope>
    <source>
        <strain evidence="2 3">NBRC 108639</strain>
    </source>
</reference>
<comment type="caution">
    <text evidence="2">The sequence shown here is derived from an EMBL/GenBank/DDBJ whole genome shotgun (WGS) entry which is preliminary data.</text>
</comment>
<evidence type="ECO:0000313" key="3">
    <source>
        <dbReference type="Proteomes" id="UP000482800"/>
    </source>
</evidence>
<organism evidence="2 3">
    <name type="scientific">Phytohabitans houttuyneae</name>
    <dbReference type="NCBI Taxonomy" id="1076126"/>
    <lineage>
        <taxon>Bacteria</taxon>
        <taxon>Bacillati</taxon>
        <taxon>Actinomycetota</taxon>
        <taxon>Actinomycetes</taxon>
        <taxon>Micromonosporales</taxon>
        <taxon>Micromonosporaceae</taxon>
    </lineage>
</organism>
<evidence type="ECO:0000313" key="2">
    <source>
        <dbReference type="EMBL" id="GFJ78141.1"/>
    </source>
</evidence>
<reference evidence="2 3" key="1">
    <citation type="submission" date="2020-03" db="EMBL/GenBank/DDBJ databases">
        <title>Whole genome shotgun sequence of Phytohabitans houttuyneae NBRC 108639.</title>
        <authorList>
            <person name="Komaki H."/>
            <person name="Tamura T."/>
        </authorList>
    </citation>
    <scope>NUCLEOTIDE SEQUENCE [LARGE SCALE GENOMIC DNA]</scope>
    <source>
        <strain evidence="2 3">NBRC 108639</strain>
    </source>
</reference>
<dbReference type="AlphaFoldDB" id="A0A6V8K6U2"/>
<accession>A0A6V8K6U2</accession>
<feature type="compositionally biased region" description="Basic and acidic residues" evidence="1">
    <location>
        <begin position="11"/>
        <end position="30"/>
    </location>
</feature>
<gene>
    <name evidence="2" type="ORF">Phou_023210</name>
</gene>
<evidence type="ECO:0000256" key="1">
    <source>
        <dbReference type="SAM" id="MobiDB-lite"/>
    </source>
</evidence>
<keyword evidence="3" id="KW-1185">Reference proteome</keyword>
<name>A0A6V8K6U2_9ACTN</name>
<sequence length="118" mass="12289">MVGSGVVQAGRAEHGGDGGERDGGEDRGGHEVAGGDVEYSGGYASGEEEGGRDPRGSAIPGRGRLLYLYRPLPMCCAGLINNSAHSTKLARPGAGKLWGRPVRVLSFSRLSHRRCARG</sequence>
<protein>
    <submittedName>
        <fullName evidence="2">Uncharacterized protein</fullName>
    </submittedName>
</protein>